<dbReference type="PANTHER" id="PTHR30483">
    <property type="entry name" value="LEUCINE-SPECIFIC-BINDING PROTEIN"/>
    <property type="match status" value="1"/>
</dbReference>
<dbReference type="PANTHER" id="PTHR30483:SF6">
    <property type="entry name" value="PERIPLASMIC BINDING PROTEIN OF ABC TRANSPORTER FOR NATURAL AMINO ACIDS"/>
    <property type="match status" value="1"/>
</dbReference>
<feature type="signal peptide" evidence="4">
    <location>
        <begin position="1"/>
        <end position="26"/>
    </location>
</feature>
<dbReference type="InterPro" id="IPR028081">
    <property type="entry name" value="Leu-bd"/>
</dbReference>
<proteinExistence type="inferred from homology"/>
<evidence type="ECO:0000256" key="3">
    <source>
        <dbReference type="ARBA" id="ARBA00022970"/>
    </source>
</evidence>
<dbReference type="Pfam" id="PF13458">
    <property type="entry name" value="Peripla_BP_6"/>
    <property type="match status" value="1"/>
</dbReference>
<protein>
    <submittedName>
        <fullName evidence="6">Substrate-binding domain-containing protein</fullName>
    </submittedName>
</protein>
<dbReference type="InterPro" id="IPR051010">
    <property type="entry name" value="BCAA_transport"/>
</dbReference>
<name>A0AAU7JC39_9HYPH</name>
<dbReference type="InterPro" id="IPR028082">
    <property type="entry name" value="Peripla_BP_I"/>
</dbReference>
<gene>
    <name evidence="6" type="ORF">ABEG18_19830</name>
</gene>
<evidence type="ECO:0000256" key="1">
    <source>
        <dbReference type="ARBA" id="ARBA00010062"/>
    </source>
</evidence>
<dbReference type="CDD" id="cd06328">
    <property type="entry name" value="PBP1_SBP-like"/>
    <property type="match status" value="1"/>
</dbReference>
<dbReference type="Gene3D" id="3.40.50.2300">
    <property type="match status" value="2"/>
</dbReference>
<dbReference type="RefSeq" id="WP_406854773.1">
    <property type="nucleotide sequence ID" value="NZ_CP157484.1"/>
</dbReference>
<evidence type="ECO:0000256" key="2">
    <source>
        <dbReference type="ARBA" id="ARBA00022729"/>
    </source>
</evidence>
<dbReference type="AlphaFoldDB" id="A0AAU7JC39"/>
<organism evidence="6">
    <name type="scientific">Alsobacter sp. KACC 23698</name>
    <dbReference type="NCBI Taxonomy" id="3149229"/>
    <lineage>
        <taxon>Bacteria</taxon>
        <taxon>Pseudomonadati</taxon>
        <taxon>Pseudomonadota</taxon>
        <taxon>Alphaproteobacteria</taxon>
        <taxon>Hyphomicrobiales</taxon>
        <taxon>Alsobacteraceae</taxon>
        <taxon>Alsobacter</taxon>
    </lineage>
</organism>
<keyword evidence="3" id="KW-0813">Transport</keyword>
<reference evidence="6" key="1">
    <citation type="submission" date="2024-05" db="EMBL/GenBank/DDBJ databases">
        <authorList>
            <person name="Kim S."/>
            <person name="Heo J."/>
            <person name="Choi H."/>
            <person name="Choi Y."/>
            <person name="Kwon S.-W."/>
            <person name="Kim Y."/>
        </authorList>
    </citation>
    <scope>NUCLEOTIDE SEQUENCE</scope>
    <source>
        <strain evidence="6">KACC 23698</strain>
    </source>
</reference>
<accession>A0AAU7JC39</accession>
<comment type="similarity">
    <text evidence="1">Belongs to the leucine-binding protein family.</text>
</comment>
<evidence type="ECO:0000259" key="5">
    <source>
        <dbReference type="Pfam" id="PF13458"/>
    </source>
</evidence>
<feature type="domain" description="Leucine-binding protein" evidence="5">
    <location>
        <begin position="29"/>
        <end position="372"/>
    </location>
</feature>
<evidence type="ECO:0000256" key="4">
    <source>
        <dbReference type="SAM" id="SignalP"/>
    </source>
</evidence>
<keyword evidence="3" id="KW-0029">Amino-acid transport</keyword>
<sequence length="398" mass="42698">MRAWTIGCAAGIVLAGVASLAAPASAKDVKICLLAGKTGPLEAYAKQTENGFMLGLEYLTKGTMQVGADKLQVIVKDDQLKPDRGKALLEECYADDKADIAVGTSGSPVALAMLPVAEEMKKVLIVEPAVADSITGEKWNRYVFRTGRSSYQDALAAAAAVPDGDVSIGMMALDTAFGRDGVAAFKEALAGVRPKAKVVAEEYAAGNTADFTPFAERLFNGLKDKPGKRLIAFIWAGAHPIAKFVDMKPERFDIVLAPGGNLLPVMAGWKSFAGAEGGIYYYYGFPQNPQNDWLKAEYQKRFNAPPDFFVAGGFSAASAVVAALQKSGSTDSEKLIAAMEGMSFDTPKGPMTFRKEDHQALQDMYHWRIKKGATDTDLLELVATIPAKDMPLPVRNKR</sequence>
<keyword evidence="2 4" id="KW-0732">Signal</keyword>
<feature type="chain" id="PRO_5043975083" evidence="4">
    <location>
        <begin position="27"/>
        <end position="398"/>
    </location>
</feature>
<evidence type="ECO:0000313" key="6">
    <source>
        <dbReference type="EMBL" id="XBO37948.1"/>
    </source>
</evidence>
<dbReference type="SUPFAM" id="SSF53822">
    <property type="entry name" value="Periplasmic binding protein-like I"/>
    <property type="match status" value="1"/>
</dbReference>
<dbReference type="GO" id="GO:0006865">
    <property type="term" value="P:amino acid transport"/>
    <property type="evidence" value="ECO:0007669"/>
    <property type="project" value="UniProtKB-KW"/>
</dbReference>
<dbReference type="EMBL" id="CP157484">
    <property type="protein sequence ID" value="XBO37948.1"/>
    <property type="molecule type" value="Genomic_DNA"/>
</dbReference>